<keyword evidence="6" id="KW-0067">ATP-binding</keyword>
<dbReference type="eggNOG" id="ENOG502QRH4">
    <property type="taxonomic scope" value="Eukaryota"/>
</dbReference>
<reference evidence="9" key="1">
    <citation type="submission" date="2013-01" db="EMBL/GenBank/DDBJ databases">
        <title>Draft Genome Sequence of a Mulberry Tree, Morus notabilis C.K. Schneid.</title>
        <authorList>
            <person name="He N."/>
            <person name="Zhao S."/>
        </authorList>
    </citation>
    <scope>NUCLEOTIDE SEQUENCE</scope>
</reference>
<name>W9RRL4_9ROSA</name>
<dbReference type="STRING" id="981085.W9RRL4"/>
<keyword evidence="3" id="KW-0732">Signal</keyword>
<keyword evidence="4" id="KW-1133">Transmembrane helix</keyword>
<dbReference type="InterPro" id="IPR000719">
    <property type="entry name" value="Prot_kinase_dom"/>
</dbReference>
<evidence type="ECO:0000313" key="8">
    <source>
        <dbReference type="EMBL" id="EXB89241.1"/>
    </source>
</evidence>
<feature type="domain" description="Protein kinase" evidence="7">
    <location>
        <begin position="44"/>
        <end position="381"/>
    </location>
</feature>
<dbReference type="GO" id="GO:0005524">
    <property type="term" value="F:ATP binding"/>
    <property type="evidence" value="ECO:0007669"/>
    <property type="project" value="UniProtKB-UniRule"/>
</dbReference>
<evidence type="ECO:0000256" key="4">
    <source>
        <dbReference type="ARBA" id="ARBA00022989"/>
    </source>
</evidence>
<dbReference type="Proteomes" id="UP000030645">
    <property type="component" value="Unassembled WGS sequence"/>
</dbReference>
<dbReference type="PROSITE" id="PS00107">
    <property type="entry name" value="PROTEIN_KINASE_ATP"/>
    <property type="match status" value="1"/>
</dbReference>
<evidence type="ECO:0000256" key="3">
    <source>
        <dbReference type="ARBA" id="ARBA00022729"/>
    </source>
</evidence>
<evidence type="ECO:0000259" key="7">
    <source>
        <dbReference type="PROSITE" id="PS50011"/>
    </source>
</evidence>
<dbReference type="InterPro" id="IPR011009">
    <property type="entry name" value="Kinase-like_dom_sf"/>
</dbReference>
<feature type="binding site" evidence="6">
    <location>
        <position position="200"/>
    </location>
    <ligand>
        <name>ATP</name>
        <dbReference type="ChEBI" id="CHEBI:30616"/>
    </ligand>
</feature>
<keyword evidence="8" id="KW-0808">Transferase</keyword>
<evidence type="ECO:0000256" key="5">
    <source>
        <dbReference type="ARBA" id="ARBA00023136"/>
    </source>
</evidence>
<dbReference type="GO" id="GO:0016020">
    <property type="term" value="C:membrane"/>
    <property type="evidence" value="ECO:0007669"/>
    <property type="project" value="UniProtKB-SubCell"/>
</dbReference>
<dbReference type="GO" id="GO:0004672">
    <property type="term" value="F:protein kinase activity"/>
    <property type="evidence" value="ECO:0007669"/>
    <property type="project" value="InterPro"/>
</dbReference>
<protein>
    <submittedName>
        <fullName evidence="8">Putative receptor protein kinase ZmPK1</fullName>
    </submittedName>
</protein>
<dbReference type="Gene3D" id="1.10.510.10">
    <property type="entry name" value="Transferase(Phosphotransferase) domain 1"/>
    <property type="match status" value="2"/>
</dbReference>
<keyword evidence="9" id="KW-1185">Reference proteome</keyword>
<dbReference type="EMBL" id="KE345004">
    <property type="protein sequence ID" value="EXB89241.1"/>
    <property type="molecule type" value="Genomic_DNA"/>
</dbReference>
<evidence type="ECO:0000256" key="2">
    <source>
        <dbReference type="ARBA" id="ARBA00022692"/>
    </source>
</evidence>
<keyword evidence="6" id="KW-0547">Nucleotide-binding</keyword>
<evidence type="ECO:0000256" key="1">
    <source>
        <dbReference type="ARBA" id="ARBA00004167"/>
    </source>
</evidence>
<dbReference type="PROSITE" id="PS50011">
    <property type="entry name" value="PROTEIN_KINASE_DOM"/>
    <property type="match status" value="1"/>
</dbReference>
<dbReference type="Pfam" id="PF00069">
    <property type="entry name" value="Pkinase"/>
    <property type="match status" value="1"/>
</dbReference>
<evidence type="ECO:0000256" key="6">
    <source>
        <dbReference type="PROSITE-ProRule" id="PRU10141"/>
    </source>
</evidence>
<dbReference type="AlphaFoldDB" id="W9RRL4"/>
<keyword evidence="8" id="KW-0418">Kinase</keyword>
<accession>W9RRL4</accession>
<dbReference type="PANTHER" id="PTHR47974">
    <property type="entry name" value="OS07G0415500 PROTEIN"/>
    <property type="match status" value="1"/>
</dbReference>
<evidence type="ECO:0000313" key="9">
    <source>
        <dbReference type="Proteomes" id="UP000030645"/>
    </source>
</evidence>
<dbReference type="InterPro" id="IPR017441">
    <property type="entry name" value="Protein_kinase_ATP_BS"/>
</dbReference>
<keyword evidence="2" id="KW-0812">Transmembrane</keyword>
<gene>
    <name evidence="8" type="ORF">L484_006795</name>
</gene>
<dbReference type="CDD" id="cd01098">
    <property type="entry name" value="PAN_AP_plant"/>
    <property type="match status" value="1"/>
</dbReference>
<proteinExistence type="predicted"/>
<keyword evidence="5" id="KW-0472">Membrane</keyword>
<sequence>MNLTFLKLWYTEFYGYDFGFFPNFTFKDCENICLQRCDCKGFQYTFSYDKGFKCYPKMLLVNGHQIPSFVGDMYLRLPINYSQPDHEQFHVNCSNQVKHVDRTYTETHTNQSVRFMLWFAIGMGELEIISTLFIWCLLIRTQQDSGTDMRDYLLASTGFKRFSFSELKKATRGFSQEIGRGSGGVVYKAILSDAQIAAVKRLSEACQGEAEFLAEVNTIGTAKGLGYLHEECLEWILHCEGKPQNILLGSDYQPKVADFGLSKLLKRGEPSDPSFSRIRGTRGYMAPELVTNQSITSKADVYSYGIVVLEILTGKSPITGFQSTDGTLETSYRGLVKLVKEMVVDGSSETTSCVEKIMDPSSGAARIKFRWEHKAYFTINK</sequence>
<comment type="subcellular location">
    <subcellularLocation>
        <location evidence="1">Membrane</location>
        <topology evidence="1">Single-pass membrane protein</topology>
    </subcellularLocation>
</comment>
<organism evidence="8 9">
    <name type="scientific">Morus notabilis</name>
    <dbReference type="NCBI Taxonomy" id="981085"/>
    <lineage>
        <taxon>Eukaryota</taxon>
        <taxon>Viridiplantae</taxon>
        <taxon>Streptophyta</taxon>
        <taxon>Embryophyta</taxon>
        <taxon>Tracheophyta</taxon>
        <taxon>Spermatophyta</taxon>
        <taxon>Magnoliopsida</taxon>
        <taxon>eudicotyledons</taxon>
        <taxon>Gunneridae</taxon>
        <taxon>Pentapetalae</taxon>
        <taxon>rosids</taxon>
        <taxon>fabids</taxon>
        <taxon>Rosales</taxon>
        <taxon>Moraceae</taxon>
        <taxon>Moreae</taxon>
        <taxon>Morus</taxon>
    </lineage>
</organism>
<keyword evidence="8" id="KW-0675">Receptor</keyword>
<dbReference type="SUPFAM" id="SSF56112">
    <property type="entry name" value="Protein kinase-like (PK-like)"/>
    <property type="match status" value="1"/>
</dbReference>
<dbReference type="PANTHER" id="PTHR47974:SF3">
    <property type="entry name" value="RECEPTOR-LIKE SERINE_THREONINE-PROTEIN KINASE"/>
    <property type="match status" value="1"/>
</dbReference>